<dbReference type="InterPro" id="IPR001461">
    <property type="entry name" value="Aspartic_peptidase_A1"/>
</dbReference>
<dbReference type="InterPro" id="IPR032861">
    <property type="entry name" value="TAXi_N"/>
</dbReference>
<evidence type="ECO:0000256" key="1">
    <source>
        <dbReference type="ARBA" id="ARBA00007447"/>
    </source>
</evidence>
<dbReference type="Gene3D" id="2.40.70.10">
    <property type="entry name" value="Acid Proteases"/>
    <property type="match status" value="1"/>
</dbReference>
<protein>
    <recommendedName>
        <fullName evidence="3">Xylanase inhibitor N-terminal domain-containing protein</fullName>
    </recommendedName>
</protein>
<evidence type="ECO:0000259" key="3">
    <source>
        <dbReference type="Pfam" id="PF14543"/>
    </source>
</evidence>
<comment type="similarity">
    <text evidence="1">Belongs to the peptidase A1 family.</text>
</comment>
<dbReference type="GO" id="GO:0006508">
    <property type="term" value="P:proteolysis"/>
    <property type="evidence" value="ECO:0007669"/>
    <property type="project" value="InterPro"/>
</dbReference>
<name>A0AAQ3KMW2_9LILI</name>
<dbReference type="PANTHER" id="PTHR13683:SF798">
    <property type="entry name" value="ASPARTYL PROTEASE AED3-LIKE"/>
    <property type="match status" value="1"/>
</dbReference>
<gene>
    <name evidence="4" type="ORF">Cni_G19746</name>
</gene>
<accession>A0AAQ3KMW2</accession>
<dbReference type="PANTHER" id="PTHR13683">
    <property type="entry name" value="ASPARTYL PROTEASES"/>
    <property type="match status" value="1"/>
</dbReference>
<sequence>MERSRDDELEGGTGLGFGGVVEFGKDEDGVESGGAEGLKLGKPTLETRDERGPDGEVPKGDLGAQTIACAAIGVGARISIPNSLFFSSSKSPTMSSAPPSAHHHVLYAPLRRDVVRSSPQPLVPPSTGSACALNLTYDGSSIQTGLAQDSLVLAFDVAPAYTFGCLQKIIGNSMPPQGLLNLGCGPVLSFLSQTKSLYASTFSYCLSSFKSLNFSGSLELGPASQPHTIKTTPLLSSACCASLYYVNLIGIRALL</sequence>
<organism evidence="4 5">
    <name type="scientific">Canna indica</name>
    <name type="common">Indian-shot</name>
    <dbReference type="NCBI Taxonomy" id="4628"/>
    <lineage>
        <taxon>Eukaryota</taxon>
        <taxon>Viridiplantae</taxon>
        <taxon>Streptophyta</taxon>
        <taxon>Embryophyta</taxon>
        <taxon>Tracheophyta</taxon>
        <taxon>Spermatophyta</taxon>
        <taxon>Magnoliopsida</taxon>
        <taxon>Liliopsida</taxon>
        <taxon>Zingiberales</taxon>
        <taxon>Cannaceae</taxon>
        <taxon>Canna</taxon>
    </lineage>
</organism>
<reference evidence="4 5" key="1">
    <citation type="submission" date="2023-10" db="EMBL/GenBank/DDBJ databases">
        <title>Chromosome-scale genome assembly provides insights into flower coloration mechanisms of Canna indica.</title>
        <authorList>
            <person name="Li C."/>
        </authorList>
    </citation>
    <scope>NUCLEOTIDE SEQUENCE [LARGE SCALE GENOMIC DNA]</scope>
    <source>
        <tissue evidence="4">Flower</tissue>
    </source>
</reference>
<feature type="domain" description="Xylanase inhibitor N-terminal" evidence="3">
    <location>
        <begin position="85"/>
        <end position="221"/>
    </location>
</feature>
<dbReference type="AlphaFoldDB" id="A0AAQ3KMW2"/>
<dbReference type="SUPFAM" id="SSF50630">
    <property type="entry name" value="Acid proteases"/>
    <property type="match status" value="1"/>
</dbReference>
<evidence type="ECO:0000313" key="4">
    <source>
        <dbReference type="EMBL" id="WOL10985.1"/>
    </source>
</evidence>
<proteinExistence type="inferred from homology"/>
<keyword evidence="5" id="KW-1185">Reference proteome</keyword>
<dbReference type="EMBL" id="CP136895">
    <property type="protein sequence ID" value="WOL10985.1"/>
    <property type="molecule type" value="Genomic_DNA"/>
</dbReference>
<dbReference type="InterPro" id="IPR021109">
    <property type="entry name" value="Peptidase_aspartic_dom_sf"/>
</dbReference>
<dbReference type="Pfam" id="PF14543">
    <property type="entry name" value="TAXi_N"/>
    <property type="match status" value="1"/>
</dbReference>
<feature type="compositionally biased region" description="Gly residues" evidence="2">
    <location>
        <begin position="11"/>
        <end position="21"/>
    </location>
</feature>
<feature type="region of interest" description="Disordered" evidence="2">
    <location>
        <begin position="1"/>
        <end position="60"/>
    </location>
</feature>
<feature type="compositionally biased region" description="Basic and acidic residues" evidence="2">
    <location>
        <begin position="45"/>
        <end position="59"/>
    </location>
</feature>
<evidence type="ECO:0000313" key="5">
    <source>
        <dbReference type="Proteomes" id="UP001327560"/>
    </source>
</evidence>
<evidence type="ECO:0000256" key="2">
    <source>
        <dbReference type="SAM" id="MobiDB-lite"/>
    </source>
</evidence>
<dbReference type="GO" id="GO:0004190">
    <property type="term" value="F:aspartic-type endopeptidase activity"/>
    <property type="evidence" value="ECO:0007669"/>
    <property type="project" value="InterPro"/>
</dbReference>
<dbReference type="Proteomes" id="UP001327560">
    <property type="component" value="Chromosome 6"/>
</dbReference>